<feature type="domain" description="C3H1-type" evidence="12">
    <location>
        <begin position="409"/>
        <end position="434"/>
    </location>
</feature>
<reference evidence="14" key="1">
    <citation type="submission" date="2025-08" db="UniProtKB">
        <authorList>
            <consortium name="RefSeq"/>
        </authorList>
    </citation>
    <scope>IDENTIFICATION</scope>
    <source>
        <tissue evidence="14">Total insect</tissue>
    </source>
</reference>
<feature type="region of interest" description="Disordered" evidence="11">
    <location>
        <begin position="188"/>
        <end position="223"/>
    </location>
</feature>
<evidence type="ECO:0000313" key="14">
    <source>
        <dbReference type="RefSeq" id="XP_034245228.1"/>
    </source>
</evidence>
<dbReference type="InterPro" id="IPR040757">
    <property type="entry name" value="Regnase_1/ZC3H12_C"/>
</dbReference>
<dbReference type="Gene3D" id="3.40.50.11980">
    <property type="match status" value="1"/>
</dbReference>
<dbReference type="GO" id="GO:0036464">
    <property type="term" value="C:cytoplasmic ribonucleoprotein granule"/>
    <property type="evidence" value="ECO:0007669"/>
    <property type="project" value="TreeGrafter"/>
</dbReference>
<dbReference type="GO" id="GO:0004521">
    <property type="term" value="F:RNA endonuclease activity"/>
    <property type="evidence" value="ECO:0007669"/>
    <property type="project" value="TreeGrafter"/>
</dbReference>
<keyword evidence="9" id="KW-0460">Magnesium</keyword>
<evidence type="ECO:0000256" key="10">
    <source>
        <dbReference type="PROSITE-ProRule" id="PRU00723"/>
    </source>
</evidence>
<evidence type="ECO:0000256" key="1">
    <source>
        <dbReference type="ARBA" id="ARBA00001946"/>
    </source>
</evidence>
<dbReference type="FunFam" id="3.40.50.11980:FF:000001">
    <property type="entry name" value="ZC3H12A isoform 1"/>
    <property type="match status" value="1"/>
</dbReference>
<dbReference type="GO" id="GO:0016787">
    <property type="term" value="F:hydrolase activity"/>
    <property type="evidence" value="ECO:0007669"/>
    <property type="project" value="UniProtKB-KW"/>
</dbReference>
<dbReference type="RefSeq" id="XP_034245228.1">
    <property type="nucleotide sequence ID" value="XM_034389337.1"/>
</dbReference>
<evidence type="ECO:0000256" key="3">
    <source>
        <dbReference type="ARBA" id="ARBA00022722"/>
    </source>
</evidence>
<dbReference type="CDD" id="cd18729">
    <property type="entry name" value="PIN_Zc3h12-like"/>
    <property type="match status" value="1"/>
</dbReference>
<comment type="cofactor">
    <cofactor evidence="1">
        <name>Mg(2+)</name>
        <dbReference type="ChEBI" id="CHEBI:18420"/>
    </cofactor>
</comment>
<dbReference type="InterPro" id="IPR040546">
    <property type="entry name" value="Rege-1_UBA-like"/>
</dbReference>
<dbReference type="AlphaFoldDB" id="A0A6P8YYJ0"/>
<keyword evidence="13" id="KW-1185">Reference proteome</keyword>
<dbReference type="KEGG" id="tpal:117647545"/>
<evidence type="ECO:0000256" key="2">
    <source>
        <dbReference type="ARBA" id="ARBA00010922"/>
    </source>
</evidence>
<evidence type="ECO:0000256" key="4">
    <source>
        <dbReference type="ARBA" id="ARBA00022723"/>
    </source>
</evidence>
<dbReference type="InterPro" id="IPR021869">
    <property type="entry name" value="RNase_Zc3h12_NYN"/>
</dbReference>
<dbReference type="InterPro" id="IPR000571">
    <property type="entry name" value="Znf_CCCH"/>
</dbReference>
<organism evidence="14">
    <name type="scientific">Thrips palmi</name>
    <name type="common">Melon thrips</name>
    <dbReference type="NCBI Taxonomy" id="161013"/>
    <lineage>
        <taxon>Eukaryota</taxon>
        <taxon>Metazoa</taxon>
        <taxon>Ecdysozoa</taxon>
        <taxon>Arthropoda</taxon>
        <taxon>Hexapoda</taxon>
        <taxon>Insecta</taxon>
        <taxon>Pterygota</taxon>
        <taxon>Neoptera</taxon>
        <taxon>Paraneoptera</taxon>
        <taxon>Thysanoptera</taxon>
        <taxon>Terebrantia</taxon>
        <taxon>Thripoidea</taxon>
        <taxon>Thripidae</taxon>
        <taxon>Thrips</taxon>
    </lineage>
</organism>
<evidence type="ECO:0000256" key="9">
    <source>
        <dbReference type="ARBA" id="ARBA00022842"/>
    </source>
</evidence>
<feature type="region of interest" description="Disordered" evidence="11">
    <location>
        <begin position="96"/>
        <end position="127"/>
    </location>
</feature>
<protein>
    <submittedName>
        <fullName evidence="14">Probable ribonuclease ZC3H12D</fullName>
    </submittedName>
</protein>
<evidence type="ECO:0000256" key="5">
    <source>
        <dbReference type="ARBA" id="ARBA00022759"/>
    </source>
</evidence>
<dbReference type="GO" id="GO:0005634">
    <property type="term" value="C:nucleus"/>
    <property type="evidence" value="ECO:0007669"/>
    <property type="project" value="TreeGrafter"/>
</dbReference>
<dbReference type="Pfam" id="PF11977">
    <property type="entry name" value="RNase_Zc3h12a"/>
    <property type="match status" value="1"/>
</dbReference>
<dbReference type="GO" id="GO:0003729">
    <property type="term" value="F:mRNA binding"/>
    <property type="evidence" value="ECO:0007669"/>
    <property type="project" value="TreeGrafter"/>
</dbReference>
<dbReference type="Pfam" id="PF18561">
    <property type="entry name" value="Regnase_1_C"/>
    <property type="match status" value="1"/>
</dbReference>
<keyword evidence="6 10" id="KW-0863">Zinc-finger</keyword>
<evidence type="ECO:0000259" key="12">
    <source>
        <dbReference type="PROSITE" id="PS50103"/>
    </source>
</evidence>
<gene>
    <name evidence="14" type="primary">LOC117647545</name>
</gene>
<name>A0A6P8YYJ0_THRPL</name>
<dbReference type="InParanoid" id="A0A6P8YYJ0"/>
<keyword evidence="3" id="KW-0540">Nuclease</keyword>
<keyword evidence="7" id="KW-0378">Hydrolase</keyword>
<dbReference type="Pfam" id="PF18039">
    <property type="entry name" value="UBA_6"/>
    <property type="match status" value="1"/>
</dbReference>
<keyword evidence="5" id="KW-0255">Endonuclease</keyword>
<feature type="zinc finger region" description="C3H1-type" evidence="10">
    <location>
        <begin position="409"/>
        <end position="434"/>
    </location>
</feature>
<evidence type="ECO:0000313" key="13">
    <source>
        <dbReference type="Proteomes" id="UP000515158"/>
    </source>
</evidence>
<dbReference type="GO" id="GO:0008270">
    <property type="term" value="F:zinc ion binding"/>
    <property type="evidence" value="ECO:0007669"/>
    <property type="project" value="UniProtKB-KW"/>
</dbReference>
<accession>A0A6P8YYJ0</accession>
<keyword evidence="8 10" id="KW-0862">Zinc</keyword>
<proteinExistence type="inferred from homology"/>
<dbReference type="InterPro" id="IPR051101">
    <property type="entry name" value="ZC3H12/N4BP1_RNase_Reg"/>
</dbReference>
<dbReference type="OrthoDB" id="392925at2759"/>
<dbReference type="FunCoup" id="A0A6P8YYJ0">
    <property type="interactions" value="442"/>
</dbReference>
<keyword evidence="4 10" id="KW-0479">Metal-binding</keyword>
<dbReference type="GeneID" id="117647545"/>
<evidence type="ECO:0000256" key="7">
    <source>
        <dbReference type="ARBA" id="ARBA00022801"/>
    </source>
</evidence>
<feature type="compositionally biased region" description="Acidic residues" evidence="11">
    <location>
        <begin position="100"/>
        <end position="116"/>
    </location>
</feature>
<sequence length="683" mass="74617">MEETSRSHSYVCVKVEHVGVIREKLKEIREKFRVSLHEVPAPQAKPDCGTDADSAGLSVLFFTVEKSGDASQIEVSQTANRVQCFVDSLCSGLGDHGDDSSYDSDAEAEGEAEAEGDDVRHQDVSRTTSETLAAEYADYITQQGDAAVSRLEFGIRLGYTEPLVRAALRRLGPNPAQNELLAELIRQAQSAQPNAQQPAQHAPSAQHPQHAQHPRRQAGVGAAAAGACAATAADDDAALQPRPRLRPIVIDGSNVAMGHGNKEVFSCRGLRLCVDWFRARGHTDITVFVPKWRKEAPRPDNLITEQAILGELERERLLVYTPSRLVGGKRVVCYDDRYVLRLAADTGGVVVSNDNYRDLAQENAEFRRVVEQRILMFSFVNDRFMPPEDPLGRSGPSLDQFLRLPAARTDAPPPCPYAKKCTYGNKCKFSHPERGLLPHKSVTERLAEQAQKHLVAAGLARTGPGKLLKGKSLSLPLDSDVQPVVRKNPLTRSHSTVPGTGMTGMMPTAASALGAPPSDAAVNAANLHRPLQRQLSLNPTYDARLAQMRKAMGMPPMQLQPPLQPQMQPPSAAAPVEALPVHAGVSRIASAPESYRTWAQQQRRLGGAGGSDPQLQMQLQQSPAWNQALYHHQAQQARHRMHYHLASIFPEELVATAMSLYPDEVDAQKICAAILSLQTEPKR</sequence>
<dbReference type="Proteomes" id="UP000515158">
    <property type="component" value="Unplaced"/>
</dbReference>
<evidence type="ECO:0000256" key="11">
    <source>
        <dbReference type="SAM" id="MobiDB-lite"/>
    </source>
</evidence>
<dbReference type="PANTHER" id="PTHR12876:SF35">
    <property type="entry name" value="LD08718P-RELATED"/>
    <property type="match status" value="1"/>
</dbReference>
<evidence type="ECO:0000256" key="8">
    <source>
        <dbReference type="ARBA" id="ARBA00022833"/>
    </source>
</evidence>
<dbReference type="PANTHER" id="PTHR12876">
    <property type="entry name" value="N4BP1-RELATED"/>
    <property type="match status" value="1"/>
</dbReference>
<evidence type="ECO:0000256" key="6">
    <source>
        <dbReference type="ARBA" id="ARBA00022771"/>
    </source>
</evidence>
<feature type="compositionally biased region" description="Low complexity" evidence="11">
    <location>
        <begin position="188"/>
        <end position="209"/>
    </location>
</feature>
<dbReference type="PROSITE" id="PS50103">
    <property type="entry name" value="ZF_C3H1"/>
    <property type="match status" value="1"/>
</dbReference>
<comment type="similarity">
    <text evidence="2">Belongs to the ZC3H12 family.</text>
</comment>